<dbReference type="AlphaFoldDB" id="A0AAV4VMZ9"/>
<evidence type="ECO:0000313" key="2">
    <source>
        <dbReference type="Proteomes" id="UP001054837"/>
    </source>
</evidence>
<comment type="caution">
    <text evidence="1">The sequence shown here is derived from an EMBL/GenBank/DDBJ whole genome shotgun (WGS) entry which is preliminary data.</text>
</comment>
<accession>A0AAV4VMZ9</accession>
<name>A0AAV4VMZ9_9ARAC</name>
<dbReference type="EMBL" id="BPLQ01013317">
    <property type="protein sequence ID" value="GIY71334.1"/>
    <property type="molecule type" value="Genomic_DNA"/>
</dbReference>
<evidence type="ECO:0000313" key="1">
    <source>
        <dbReference type="EMBL" id="GIY71334.1"/>
    </source>
</evidence>
<reference evidence="1 2" key="1">
    <citation type="submission" date="2021-06" db="EMBL/GenBank/DDBJ databases">
        <title>Caerostris darwini draft genome.</title>
        <authorList>
            <person name="Kono N."/>
            <person name="Arakawa K."/>
        </authorList>
    </citation>
    <scope>NUCLEOTIDE SEQUENCE [LARGE SCALE GENOMIC DNA]</scope>
</reference>
<dbReference type="Proteomes" id="UP001054837">
    <property type="component" value="Unassembled WGS sequence"/>
</dbReference>
<organism evidence="1 2">
    <name type="scientific">Caerostris darwini</name>
    <dbReference type="NCBI Taxonomy" id="1538125"/>
    <lineage>
        <taxon>Eukaryota</taxon>
        <taxon>Metazoa</taxon>
        <taxon>Ecdysozoa</taxon>
        <taxon>Arthropoda</taxon>
        <taxon>Chelicerata</taxon>
        <taxon>Arachnida</taxon>
        <taxon>Araneae</taxon>
        <taxon>Araneomorphae</taxon>
        <taxon>Entelegynae</taxon>
        <taxon>Araneoidea</taxon>
        <taxon>Araneidae</taxon>
        <taxon>Caerostris</taxon>
    </lineage>
</organism>
<gene>
    <name evidence="1" type="ORF">CDAR_279371</name>
</gene>
<proteinExistence type="predicted"/>
<sequence length="88" mass="10217">MRTANDEKASYFYERRAELALWTAYCVFEDNKSVGWKVIHYEIEIEKGAANAIQIARRCSFQSMGTFTKLELNWLCGERTVVLCTINL</sequence>
<protein>
    <submittedName>
        <fullName evidence="1">Uncharacterized protein</fullName>
    </submittedName>
</protein>
<keyword evidence="2" id="KW-1185">Reference proteome</keyword>